<evidence type="ECO:0008006" key="4">
    <source>
        <dbReference type="Google" id="ProtNLM"/>
    </source>
</evidence>
<dbReference type="OrthoDB" id="3364107at2759"/>
<dbReference type="AlphaFoldDB" id="A0A165HDR4"/>
<feature type="non-terminal residue" evidence="2">
    <location>
        <position position="1"/>
    </location>
</feature>
<feature type="transmembrane region" description="Helical" evidence="1">
    <location>
        <begin position="45"/>
        <end position="66"/>
    </location>
</feature>
<evidence type="ECO:0000313" key="2">
    <source>
        <dbReference type="EMBL" id="KZT59166.1"/>
    </source>
</evidence>
<reference evidence="2 3" key="1">
    <citation type="journal article" date="2016" name="Mol. Biol. Evol.">
        <title>Comparative Genomics of Early-Diverging Mushroom-Forming Fungi Provides Insights into the Origins of Lignocellulose Decay Capabilities.</title>
        <authorList>
            <person name="Nagy L.G."/>
            <person name="Riley R."/>
            <person name="Tritt A."/>
            <person name="Adam C."/>
            <person name="Daum C."/>
            <person name="Floudas D."/>
            <person name="Sun H."/>
            <person name="Yadav J.S."/>
            <person name="Pangilinan J."/>
            <person name="Larsson K.H."/>
            <person name="Matsuura K."/>
            <person name="Barry K."/>
            <person name="Labutti K."/>
            <person name="Kuo R."/>
            <person name="Ohm R.A."/>
            <person name="Bhattacharya S.S."/>
            <person name="Shirouzu T."/>
            <person name="Yoshinaga Y."/>
            <person name="Martin F.M."/>
            <person name="Grigoriev I.V."/>
            <person name="Hibbett D.S."/>
        </authorList>
    </citation>
    <scope>NUCLEOTIDE SEQUENCE [LARGE SCALE GENOMIC DNA]</scope>
    <source>
        <strain evidence="2 3">HHB12733</strain>
    </source>
</reference>
<feature type="non-terminal residue" evidence="2">
    <location>
        <position position="138"/>
    </location>
</feature>
<name>A0A165HDR4_9BASI</name>
<evidence type="ECO:0000313" key="3">
    <source>
        <dbReference type="Proteomes" id="UP000076842"/>
    </source>
</evidence>
<keyword evidence="1" id="KW-0812">Transmembrane</keyword>
<keyword evidence="3" id="KW-1185">Reference proteome</keyword>
<dbReference type="Proteomes" id="UP000076842">
    <property type="component" value="Unassembled WGS sequence"/>
</dbReference>
<gene>
    <name evidence="2" type="ORF">CALCODRAFT_406061</name>
</gene>
<keyword evidence="1" id="KW-1133">Transmembrane helix</keyword>
<dbReference type="STRING" id="1353952.A0A165HDR4"/>
<proteinExistence type="predicted"/>
<protein>
    <recommendedName>
        <fullName evidence="4">MARVEL domain-containing protein</fullName>
    </recommendedName>
</protein>
<feature type="transmembrane region" description="Helical" evidence="1">
    <location>
        <begin position="16"/>
        <end position="38"/>
    </location>
</feature>
<sequence length="138" mass="15265">TIALFALIVLGLGGHILYGLAIASSVLTLVTVIPVLVIDHFRSGTFVAWTGFELAWLFILWILWVATAGNAASWASWCGTTYSYFGYDYYVGLAEGYCHELQALAAFSFLNFFMMLGLFIYILVMAIRAHQGGYTGIW</sequence>
<organism evidence="2 3">
    <name type="scientific">Calocera cornea HHB12733</name>
    <dbReference type="NCBI Taxonomy" id="1353952"/>
    <lineage>
        <taxon>Eukaryota</taxon>
        <taxon>Fungi</taxon>
        <taxon>Dikarya</taxon>
        <taxon>Basidiomycota</taxon>
        <taxon>Agaricomycotina</taxon>
        <taxon>Dacrymycetes</taxon>
        <taxon>Dacrymycetales</taxon>
        <taxon>Dacrymycetaceae</taxon>
        <taxon>Calocera</taxon>
    </lineage>
</organism>
<dbReference type="InParanoid" id="A0A165HDR4"/>
<dbReference type="EMBL" id="KV423943">
    <property type="protein sequence ID" value="KZT59166.1"/>
    <property type="molecule type" value="Genomic_DNA"/>
</dbReference>
<accession>A0A165HDR4</accession>
<evidence type="ECO:0000256" key="1">
    <source>
        <dbReference type="SAM" id="Phobius"/>
    </source>
</evidence>
<keyword evidence="1" id="KW-0472">Membrane</keyword>
<feature type="transmembrane region" description="Helical" evidence="1">
    <location>
        <begin position="103"/>
        <end position="124"/>
    </location>
</feature>